<dbReference type="OrthoDB" id="3806873at2"/>
<dbReference type="InterPro" id="IPR002575">
    <property type="entry name" value="Aminoglycoside_PTrfase"/>
</dbReference>
<dbReference type="EMBL" id="QRGP01000001">
    <property type="protein sequence ID" value="RDV06576.1"/>
    <property type="molecule type" value="Genomic_DNA"/>
</dbReference>
<sequence length="354" mass="39136">MAEPLPLLDIARLTAWLDANVPELGNGPLDAKMIHGGTSNVIISLNRGGQTMMMRRPPAVPPPGSEKSVMREARILGALNGTAVPHPHCFGSCADTSVIGAPFYVMQQCNGWAAELRDGKIHDRAPFDQPPHAAEIPFAMVDGLIALANVDYKALGLDDFGKPDNFLERQVDRWEGQIKSYQQLYDYEWREIPGYALLRDWLRANIPASFKAGIIHGDVGTPNALFTFEAPARLTALIDWELSTIGDPLLDLAWFCNGIRDDRFPGHIPEKALYNVADWPTRQELMAHYAAGTGRDMADFDYYLLLAMFKGGCILEYKVAQAAKGILSKETGILFDRLVRGNFAEAEKLIRLIG</sequence>
<dbReference type="AlphaFoldDB" id="A0A371BG53"/>
<feature type="domain" description="Aminoglycoside phosphotransferase" evidence="1">
    <location>
        <begin position="33"/>
        <end position="281"/>
    </location>
</feature>
<dbReference type="Gene3D" id="3.30.200.20">
    <property type="entry name" value="Phosphorylase Kinase, domain 1"/>
    <property type="match status" value="1"/>
</dbReference>
<dbReference type="InterPro" id="IPR011009">
    <property type="entry name" value="Kinase-like_dom_sf"/>
</dbReference>
<keyword evidence="2" id="KW-0808">Transferase</keyword>
<dbReference type="GO" id="GO:0016740">
    <property type="term" value="F:transferase activity"/>
    <property type="evidence" value="ECO:0007669"/>
    <property type="project" value="UniProtKB-KW"/>
</dbReference>
<dbReference type="Proteomes" id="UP000263833">
    <property type="component" value="Unassembled WGS sequence"/>
</dbReference>
<evidence type="ECO:0000313" key="2">
    <source>
        <dbReference type="EMBL" id="RDV06576.1"/>
    </source>
</evidence>
<keyword evidence="3" id="KW-1185">Reference proteome</keyword>
<dbReference type="RefSeq" id="WP_115548123.1">
    <property type="nucleotide sequence ID" value="NZ_QRGP01000001.1"/>
</dbReference>
<organism evidence="2 3">
    <name type="scientific">Sphingorhabdus pulchriflava</name>
    <dbReference type="NCBI Taxonomy" id="2292257"/>
    <lineage>
        <taxon>Bacteria</taxon>
        <taxon>Pseudomonadati</taxon>
        <taxon>Pseudomonadota</taxon>
        <taxon>Alphaproteobacteria</taxon>
        <taxon>Sphingomonadales</taxon>
        <taxon>Sphingomonadaceae</taxon>
        <taxon>Sphingorhabdus</taxon>
    </lineage>
</organism>
<protein>
    <submittedName>
        <fullName evidence="2">Phosphotransferase family protein</fullName>
    </submittedName>
</protein>
<comment type="caution">
    <text evidence="2">The sequence shown here is derived from an EMBL/GenBank/DDBJ whole genome shotgun (WGS) entry which is preliminary data.</text>
</comment>
<gene>
    <name evidence="2" type="ORF">DXH95_03915</name>
</gene>
<dbReference type="PANTHER" id="PTHR47829">
    <property type="entry name" value="HYDROLASE, PUTATIVE (AFU_ORTHOLOGUE AFUA_1G12880)-RELATED"/>
    <property type="match status" value="1"/>
</dbReference>
<dbReference type="Pfam" id="PF01636">
    <property type="entry name" value="APH"/>
    <property type="match status" value="1"/>
</dbReference>
<accession>A0A371BG53</accession>
<dbReference type="InterPro" id="IPR041726">
    <property type="entry name" value="ACAD10_11_N"/>
</dbReference>
<dbReference type="Gene3D" id="3.90.1200.10">
    <property type="match status" value="1"/>
</dbReference>
<dbReference type="PANTHER" id="PTHR47829:SF1">
    <property type="entry name" value="HAD FAMILY PHOSPHATASE"/>
    <property type="match status" value="1"/>
</dbReference>
<evidence type="ECO:0000259" key="1">
    <source>
        <dbReference type="Pfam" id="PF01636"/>
    </source>
</evidence>
<evidence type="ECO:0000313" key="3">
    <source>
        <dbReference type="Proteomes" id="UP000263833"/>
    </source>
</evidence>
<proteinExistence type="predicted"/>
<dbReference type="SUPFAM" id="SSF56112">
    <property type="entry name" value="Protein kinase-like (PK-like)"/>
    <property type="match status" value="1"/>
</dbReference>
<reference evidence="3" key="1">
    <citation type="submission" date="2018-08" db="EMBL/GenBank/DDBJ databases">
        <authorList>
            <person name="Kim S.-J."/>
            <person name="Jung G.-Y."/>
        </authorList>
    </citation>
    <scope>NUCLEOTIDE SEQUENCE [LARGE SCALE GENOMIC DNA]</scope>
    <source>
        <strain evidence="3">GY_G</strain>
    </source>
</reference>
<dbReference type="InterPro" id="IPR052898">
    <property type="entry name" value="ACAD10-like"/>
</dbReference>
<dbReference type="CDD" id="cd05154">
    <property type="entry name" value="ACAD10_11_N-like"/>
    <property type="match status" value="1"/>
</dbReference>
<name>A0A371BG53_9SPHN</name>